<dbReference type="InterPro" id="IPR025944">
    <property type="entry name" value="Sigma_54_int_dom_CS"/>
</dbReference>
<organism evidence="8 9">
    <name type="scientific">Desulforhabdus amnigena</name>
    <dbReference type="NCBI Taxonomy" id="40218"/>
    <lineage>
        <taxon>Bacteria</taxon>
        <taxon>Pseudomonadati</taxon>
        <taxon>Thermodesulfobacteriota</taxon>
        <taxon>Syntrophobacteria</taxon>
        <taxon>Syntrophobacterales</taxon>
        <taxon>Syntrophobacteraceae</taxon>
        <taxon>Desulforhabdus</taxon>
    </lineage>
</organism>
<keyword evidence="3" id="KW-0805">Transcription regulation</keyword>
<dbReference type="InterPro" id="IPR025662">
    <property type="entry name" value="Sigma_54_int_dom_ATP-bd_1"/>
</dbReference>
<dbReference type="PROSITE" id="PS50045">
    <property type="entry name" value="SIGMA54_INTERACT_4"/>
    <property type="match status" value="1"/>
</dbReference>
<dbReference type="Pfam" id="PF01590">
    <property type="entry name" value="GAF"/>
    <property type="match status" value="1"/>
</dbReference>
<evidence type="ECO:0000256" key="5">
    <source>
        <dbReference type="ARBA" id="ARBA00023159"/>
    </source>
</evidence>
<dbReference type="EMBL" id="BSDR01000001">
    <property type="protein sequence ID" value="GLI33379.1"/>
    <property type="molecule type" value="Genomic_DNA"/>
</dbReference>
<dbReference type="PROSITE" id="PS00688">
    <property type="entry name" value="SIGMA54_INTERACT_3"/>
    <property type="match status" value="1"/>
</dbReference>
<dbReference type="CDD" id="cd00009">
    <property type="entry name" value="AAA"/>
    <property type="match status" value="1"/>
</dbReference>
<name>A0A9W6FRU9_9BACT</name>
<evidence type="ECO:0000256" key="2">
    <source>
        <dbReference type="ARBA" id="ARBA00022840"/>
    </source>
</evidence>
<keyword evidence="6" id="KW-0804">Transcription</keyword>
<evidence type="ECO:0000259" key="7">
    <source>
        <dbReference type="PROSITE" id="PS50045"/>
    </source>
</evidence>
<dbReference type="PROSITE" id="PS00675">
    <property type="entry name" value="SIGMA54_INTERACT_1"/>
    <property type="match status" value="1"/>
</dbReference>
<dbReference type="FunFam" id="3.40.50.300:FF:000006">
    <property type="entry name" value="DNA-binding transcriptional regulator NtrC"/>
    <property type="match status" value="1"/>
</dbReference>
<dbReference type="GO" id="GO:0006355">
    <property type="term" value="P:regulation of DNA-templated transcription"/>
    <property type="evidence" value="ECO:0007669"/>
    <property type="project" value="InterPro"/>
</dbReference>
<dbReference type="InterPro" id="IPR025943">
    <property type="entry name" value="Sigma_54_int_dom_ATP-bd_2"/>
</dbReference>
<keyword evidence="1" id="KW-0547">Nucleotide-binding</keyword>
<dbReference type="FunFam" id="1.10.8.60:FF:000014">
    <property type="entry name" value="DNA-binding transcriptional regulator NtrC"/>
    <property type="match status" value="1"/>
</dbReference>
<dbReference type="InterPro" id="IPR002078">
    <property type="entry name" value="Sigma_54_int"/>
</dbReference>
<dbReference type="SUPFAM" id="SSF55781">
    <property type="entry name" value="GAF domain-like"/>
    <property type="match status" value="1"/>
</dbReference>
<feature type="domain" description="Sigma-54 factor interaction" evidence="7">
    <location>
        <begin position="192"/>
        <end position="421"/>
    </location>
</feature>
<dbReference type="Pfam" id="PF02954">
    <property type="entry name" value="HTH_8"/>
    <property type="match status" value="1"/>
</dbReference>
<dbReference type="Proteomes" id="UP001144372">
    <property type="component" value="Unassembled WGS sequence"/>
</dbReference>
<keyword evidence="4" id="KW-0238">DNA-binding</keyword>
<dbReference type="GO" id="GO:0043565">
    <property type="term" value="F:sequence-specific DNA binding"/>
    <property type="evidence" value="ECO:0007669"/>
    <property type="project" value="InterPro"/>
</dbReference>
<dbReference type="PROSITE" id="PS00676">
    <property type="entry name" value="SIGMA54_INTERACT_2"/>
    <property type="match status" value="1"/>
</dbReference>
<keyword evidence="2" id="KW-0067">ATP-binding</keyword>
<dbReference type="InterPro" id="IPR027417">
    <property type="entry name" value="P-loop_NTPase"/>
</dbReference>
<dbReference type="SUPFAM" id="SSF46689">
    <property type="entry name" value="Homeodomain-like"/>
    <property type="match status" value="1"/>
</dbReference>
<dbReference type="InterPro" id="IPR002197">
    <property type="entry name" value="HTH_Fis"/>
</dbReference>
<protein>
    <submittedName>
        <fullName evidence="8">Sigma-54-dependent Fis family transcriptional regulator</fullName>
    </submittedName>
</protein>
<evidence type="ECO:0000256" key="3">
    <source>
        <dbReference type="ARBA" id="ARBA00023015"/>
    </source>
</evidence>
<dbReference type="Pfam" id="PF25601">
    <property type="entry name" value="AAA_lid_14"/>
    <property type="match status" value="1"/>
</dbReference>
<evidence type="ECO:0000256" key="4">
    <source>
        <dbReference type="ARBA" id="ARBA00023125"/>
    </source>
</evidence>
<dbReference type="PRINTS" id="PR01590">
    <property type="entry name" value="HTHFIS"/>
</dbReference>
<dbReference type="Pfam" id="PF00158">
    <property type="entry name" value="Sigma54_activat"/>
    <property type="match status" value="1"/>
</dbReference>
<evidence type="ECO:0000313" key="9">
    <source>
        <dbReference type="Proteomes" id="UP001144372"/>
    </source>
</evidence>
<accession>A0A9W6FRU9</accession>
<keyword evidence="9" id="KW-1185">Reference proteome</keyword>
<dbReference type="InterPro" id="IPR003018">
    <property type="entry name" value="GAF"/>
</dbReference>
<dbReference type="InterPro" id="IPR009057">
    <property type="entry name" value="Homeodomain-like_sf"/>
</dbReference>
<dbReference type="SUPFAM" id="SSF52540">
    <property type="entry name" value="P-loop containing nucleoside triphosphate hydrolases"/>
    <property type="match status" value="1"/>
</dbReference>
<dbReference type="InterPro" id="IPR029016">
    <property type="entry name" value="GAF-like_dom_sf"/>
</dbReference>
<dbReference type="Gene3D" id="1.10.8.60">
    <property type="match status" value="1"/>
</dbReference>
<evidence type="ECO:0000256" key="1">
    <source>
        <dbReference type="ARBA" id="ARBA00022741"/>
    </source>
</evidence>
<dbReference type="Gene3D" id="3.30.450.40">
    <property type="match status" value="1"/>
</dbReference>
<dbReference type="PANTHER" id="PTHR32071:SF113">
    <property type="entry name" value="ALGINATE BIOSYNTHESIS TRANSCRIPTIONAL REGULATORY PROTEIN ALGB"/>
    <property type="match status" value="1"/>
</dbReference>
<dbReference type="GO" id="GO:0005524">
    <property type="term" value="F:ATP binding"/>
    <property type="evidence" value="ECO:0007669"/>
    <property type="project" value="UniProtKB-KW"/>
</dbReference>
<keyword evidence="5" id="KW-0010">Activator</keyword>
<dbReference type="AlphaFoldDB" id="A0A9W6FRU9"/>
<gene>
    <name evidence="8" type="ORF">DAMNIGENAA_08120</name>
</gene>
<sequence>MMTENYSYLELRALHEIARVLAITGELKDQLLQTLGILSTWLGMERGMISILDLQTGEAWLDVARGVEVGTGEISYQPGEGITGKVAQTGRPMAIANLGKETLFLDRTGARKSLNRAELAFLCVPIFYQGKVVGVLSADKLAHQVENLEKEVQILSSVAELLGKVVHFRVVEEENRRLRRMLAEARRPTTNIIGRSKVIQEVLRLIDQVADTNTTVLINGETGTGKELVAKAIHENSRRRKGPLVQVNCAAMPDSLLESELFGHEKGAFTGAVTRRRGRFEEAQGGTIFLDEVGELSPIAQAKLLRVLQEREFQPLGSSRMVKVDVRVVTATNKDLEQEVAHGNFRSDLYYRLNVFPIFLPPLRERGPDILLLADYFVQKYAQEFGKEVKRISTGAIDMLMSYHWPGNVRELENCIERAVLLATGEAIDAWHLPPTLQMKPTGTQSVSRGKLEALVSAFERDLITDALKDVHGNQSQAARLLGTTKRIIQYKVEKYGVDPKRFRTKLSSGKARAKA</sequence>
<dbReference type="SMART" id="SM00065">
    <property type="entry name" value="GAF"/>
    <property type="match status" value="1"/>
</dbReference>
<dbReference type="InterPro" id="IPR058031">
    <property type="entry name" value="AAA_lid_NorR"/>
</dbReference>
<proteinExistence type="predicted"/>
<reference evidence="8" key="1">
    <citation type="submission" date="2022-12" db="EMBL/GenBank/DDBJ databases">
        <title>Reference genome sequencing for broad-spectrum identification of bacterial and archaeal isolates by mass spectrometry.</title>
        <authorList>
            <person name="Sekiguchi Y."/>
            <person name="Tourlousse D.M."/>
        </authorList>
    </citation>
    <scope>NUCLEOTIDE SEQUENCE</scope>
    <source>
        <strain evidence="8">ASRB1</strain>
    </source>
</reference>
<comment type="caution">
    <text evidence="8">The sequence shown here is derived from an EMBL/GenBank/DDBJ whole genome shotgun (WGS) entry which is preliminary data.</text>
</comment>
<dbReference type="Gene3D" id="3.40.50.300">
    <property type="entry name" value="P-loop containing nucleotide triphosphate hydrolases"/>
    <property type="match status" value="1"/>
</dbReference>
<dbReference type="InterPro" id="IPR003593">
    <property type="entry name" value="AAA+_ATPase"/>
</dbReference>
<dbReference type="Gene3D" id="1.10.10.60">
    <property type="entry name" value="Homeodomain-like"/>
    <property type="match status" value="1"/>
</dbReference>
<evidence type="ECO:0000313" key="8">
    <source>
        <dbReference type="EMBL" id="GLI33379.1"/>
    </source>
</evidence>
<dbReference type="PANTHER" id="PTHR32071">
    <property type="entry name" value="TRANSCRIPTIONAL REGULATORY PROTEIN"/>
    <property type="match status" value="1"/>
</dbReference>
<evidence type="ECO:0000256" key="6">
    <source>
        <dbReference type="ARBA" id="ARBA00023163"/>
    </source>
</evidence>
<dbReference type="SMART" id="SM00382">
    <property type="entry name" value="AAA"/>
    <property type="match status" value="1"/>
</dbReference>